<feature type="compositionally biased region" description="Low complexity" evidence="6">
    <location>
        <begin position="291"/>
        <end position="310"/>
    </location>
</feature>
<dbReference type="Gene3D" id="1.10.510.10">
    <property type="entry name" value="Transferase(Phosphotransferase) domain 1"/>
    <property type="match status" value="1"/>
</dbReference>
<accession>A0A9W7XRU5</accession>
<evidence type="ECO:0000256" key="3">
    <source>
        <dbReference type="ARBA" id="ARBA00022777"/>
    </source>
</evidence>
<feature type="region of interest" description="Disordered" evidence="6">
    <location>
        <begin position="276"/>
        <end position="319"/>
    </location>
</feature>
<evidence type="ECO:0000256" key="4">
    <source>
        <dbReference type="ARBA" id="ARBA00022840"/>
    </source>
</evidence>
<dbReference type="InterPro" id="IPR050538">
    <property type="entry name" value="MAP_kinase_kinase_kinase"/>
</dbReference>
<dbReference type="InterPro" id="IPR011009">
    <property type="entry name" value="Kinase-like_dom_sf"/>
</dbReference>
<name>A0A9W7XRU5_9FUNG</name>
<keyword evidence="2 5" id="KW-0547">Nucleotide-binding</keyword>
<keyword evidence="9" id="KW-1185">Reference proteome</keyword>
<dbReference type="EMBL" id="JANBOJ010000387">
    <property type="protein sequence ID" value="KAJ1719504.1"/>
    <property type="molecule type" value="Genomic_DNA"/>
</dbReference>
<comment type="caution">
    <text evidence="8">The sequence shown here is derived from an EMBL/GenBank/DDBJ whole genome shotgun (WGS) entry which is preliminary data.</text>
</comment>
<feature type="compositionally biased region" description="Pro residues" evidence="6">
    <location>
        <begin position="336"/>
        <end position="347"/>
    </location>
</feature>
<dbReference type="PROSITE" id="PS50011">
    <property type="entry name" value="PROTEIN_KINASE_DOM"/>
    <property type="match status" value="1"/>
</dbReference>
<dbReference type="CDD" id="cd06606">
    <property type="entry name" value="STKc_MAPKKK"/>
    <property type="match status" value="1"/>
</dbReference>
<dbReference type="SUPFAM" id="SSF56112">
    <property type="entry name" value="Protein kinase-like (PK-like)"/>
    <property type="match status" value="1"/>
</dbReference>
<keyword evidence="3 8" id="KW-0418">Kinase</keyword>
<feature type="compositionally biased region" description="Basic and acidic residues" evidence="6">
    <location>
        <begin position="276"/>
        <end position="285"/>
    </location>
</feature>
<keyword evidence="1 8" id="KW-0808">Transferase</keyword>
<dbReference type="PANTHER" id="PTHR48016">
    <property type="entry name" value="MAP KINASE KINASE KINASE SSK2-RELATED-RELATED"/>
    <property type="match status" value="1"/>
</dbReference>
<evidence type="ECO:0000259" key="7">
    <source>
        <dbReference type="PROSITE" id="PS50011"/>
    </source>
</evidence>
<dbReference type="InterPro" id="IPR000719">
    <property type="entry name" value="Prot_kinase_dom"/>
</dbReference>
<feature type="region of interest" description="Disordered" evidence="6">
    <location>
        <begin position="218"/>
        <end position="241"/>
    </location>
</feature>
<dbReference type="GO" id="GO:0004709">
    <property type="term" value="F:MAP kinase kinase kinase activity"/>
    <property type="evidence" value="ECO:0007669"/>
    <property type="project" value="UniProtKB-EC"/>
</dbReference>
<dbReference type="PROSITE" id="PS00107">
    <property type="entry name" value="PROTEIN_KINASE_ATP"/>
    <property type="match status" value="1"/>
</dbReference>
<dbReference type="GO" id="GO:0005524">
    <property type="term" value="F:ATP binding"/>
    <property type="evidence" value="ECO:0007669"/>
    <property type="project" value="UniProtKB-UniRule"/>
</dbReference>
<reference evidence="8" key="1">
    <citation type="submission" date="2022-07" db="EMBL/GenBank/DDBJ databases">
        <title>Phylogenomic reconstructions and comparative analyses of Kickxellomycotina fungi.</title>
        <authorList>
            <person name="Reynolds N.K."/>
            <person name="Stajich J.E."/>
            <person name="Barry K."/>
            <person name="Grigoriev I.V."/>
            <person name="Crous P."/>
            <person name="Smith M.E."/>
        </authorList>
    </citation>
    <scope>NUCLEOTIDE SEQUENCE</scope>
    <source>
        <strain evidence="8">NBRC 32514</strain>
    </source>
</reference>
<protein>
    <submittedName>
        <fullName evidence="8">Mitogen-activated protein kinase kinase kinase</fullName>
        <ecNumber evidence="8">2.7.11.25</ecNumber>
    </submittedName>
</protein>
<feature type="domain" description="Protein kinase" evidence="7">
    <location>
        <begin position="435"/>
        <end position="731"/>
    </location>
</feature>
<evidence type="ECO:0000313" key="8">
    <source>
        <dbReference type="EMBL" id="KAJ1719504.1"/>
    </source>
</evidence>
<feature type="compositionally biased region" description="Polar residues" evidence="6">
    <location>
        <begin position="99"/>
        <end position="113"/>
    </location>
</feature>
<dbReference type="PANTHER" id="PTHR48016:SF56">
    <property type="entry name" value="MAPKK KINASE"/>
    <property type="match status" value="1"/>
</dbReference>
<evidence type="ECO:0000256" key="2">
    <source>
        <dbReference type="ARBA" id="ARBA00022741"/>
    </source>
</evidence>
<sequence length="753" mass="81317">MVSHGADFDKTAATLLSSIKTDIERKAGTANPSRPGAASIAAAIERHQQRQQASQSPSPPPSKHTGRFSGLFNFGPRTPRNSGGLRVVTDFHSLRAASAATTGNSAQAPAESSSDGRKSASPGGGGAPTKRWRVPFRQTPEDASARRSRSRYRAGTTSDIESPQPGFLADHRPASMVDGLSSDSYVTATEHPSPRPLDKADSWTLMFFSKEFVVPPATTSTSESTLRESPAEPVNTPEAPGQMQFTRGVRAELMPGAPAQSVRGRPTADVIGDRLDEFFPGHDLDGPLEQPAPQQPTTQQPTMQQQQQQQMPPPVARRKSVRMLVQETRQTRLAGRPPPQPLPLPPPVRRKSTKLWGCIPEEIHPPLRSDDIVRRALSLLRRPDADPQAERAVVEAALRCADPRALGSTRAHFVSERARQQPAGVRGLQMITIRWIKGKLIGKGSFGHVYLAINAATGELIAVKQIRLPRDLCAADAAPGGATPAHAEDAIRMMYTEVELLKDLDHDNVVQLLGFEVAGGVMSMFLEYVSGGTVQSLVQQHGPLPEPVVHSFVAQILAGLEYLHGCAIVHRDIKGANILVDHAGVCKISDFGVSRRSTDPHATLKAIMQPEHADGSGGGGVSGSGCGLDERPRPRIIGTVPFMAPEVARRAQYTAAADIWSLGCVVVQMWAGRPPWDDLQEPQVFFRLGRGDAPPIPDDLTEPGIEFCRDCFKPEPRERWSAARLATLPFASVPRDYRYPYVPAAAPSATPGE</sequence>
<evidence type="ECO:0000256" key="5">
    <source>
        <dbReference type="PROSITE-ProRule" id="PRU10141"/>
    </source>
</evidence>
<proteinExistence type="predicted"/>
<feature type="region of interest" description="Disordered" evidence="6">
    <location>
        <begin position="329"/>
        <end position="348"/>
    </location>
</feature>
<evidence type="ECO:0000256" key="1">
    <source>
        <dbReference type="ARBA" id="ARBA00022679"/>
    </source>
</evidence>
<dbReference type="InterPro" id="IPR017441">
    <property type="entry name" value="Protein_kinase_ATP_BS"/>
</dbReference>
<dbReference type="InterPro" id="IPR008271">
    <property type="entry name" value="Ser/Thr_kinase_AS"/>
</dbReference>
<dbReference type="PROSITE" id="PS00108">
    <property type="entry name" value="PROTEIN_KINASE_ST"/>
    <property type="match status" value="1"/>
</dbReference>
<keyword evidence="4 5" id="KW-0067">ATP-binding</keyword>
<dbReference type="Pfam" id="PF00069">
    <property type="entry name" value="Pkinase"/>
    <property type="match status" value="1"/>
</dbReference>
<gene>
    <name evidence="8" type="primary">BCK1</name>
    <name evidence="8" type="ORF">LPJ53_005740</name>
</gene>
<evidence type="ECO:0000256" key="6">
    <source>
        <dbReference type="SAM" id="MobiDB-lite"/>
    </source>
</evidence>
<dbReference type="EC" id="2.7.11.25" evidence="8"/>
<dbReference type="SMART" id="SM00220">
    <property type="entry name" value="S_TKc"/>
    <property type="match status" value="1"/>
</dbReference>
<organism evidence="8 9">
    <name type="scientific">Coemansia erecta</name>
    <dbReference type="NCBI Taxonomy" id="147472"/>
    <lineage>
        <taxon>Eukaryota</taxon>
        <taxon>Fungi</taxon>
        <taxon>Fungi incertae sedis</taxon>
        <taxon>Zoopagomycota</taxon>
        <taxon>Kickxellomycotina</taxon>
        <taxon>Kickxellomycetes</taxon>
        <taxon>Kickxellales</taxon>
        <taxon>Kickxellaceae</taxon>
        <taxon>Coemansia</taxon>
    </lineage>
</organism>
<feature type="region of interest" description="Disordered" evidence="6">
    <location>
        <begin position="99"/>
        <end position="175"/>
    </location>
</feature>
<dbReference type="AlphaFoldDB" id="A0A9W7XRU5"/>
<feature type="binding site" evidence="5">
    <location>
        <position position="464"/>
    </location>
    <ligand>
        <name>ATP</name>
        <dbReference type="ChEBI" id="CHEBI:30616"/>
    </ligand>
</feature>
<dbReference type="Gene3D" id="3.30.200.20">
    <property type="entry name" value="Phosphorylase Kinase, domain 1"/>
    <property type="match status" value="1"/>
</dbReference>
<dbReference type="Proteomes" id="UP001149813">
    <property type="component" value="Unassembled WGS sequence"/>
</dbReference>
<dbReference type="OrthoDB" id="266718at2759"/>
<feature type="region of interest" description="Disordered" evidence="6">
    <location>
        <begin position="23"/>
        <end position="85"/>
    </location>
</feature>
<evidence type="ECO:0000313" key="9">
    <source>
        <dbReference type="Proteomes" id="UP001149813"/>
    </source>
</evidence>